<comment type="cofactor">
    <cofactor evidence="9">
        <name>Mg(2+)</name>
        <dbReference type="ChEBI" id="CHEBI:18420"/>
    </cofactor>
    <text evidence="9">Binds 2 Mg(2+) per subunit.</text>
</comment>
<keyword evidence="3" id="KW-0808">Transferase</keyword>
<evidence type="ECO:0000259" key="10">
    <source>
        <dbReference type="PROSITE" id="PS50522"/>
    </source>
</evidence>
<evidence type="ECO:0000256" key="5">
    <source>
        <dbReference type="ARBA" id="ARBA00022741"/>
    </source>
</evidence>
<keyword evidence="9" id="KW-0479">Metal-binding</keyword>
<evidence type="ECO:0000256" key="4">
    <source>
        <dbReference type="ARBA" id="ARBA00022695"/>
    </source>
</evidence>
<feature type="binding site" evidence="9">
    <location>
        <position position="428"/>
    </location>
    <ligand>
        <name>Mg(2+)</name>
        <dbReference type="ChEBI" id="CHEBI:18420"/>
        <label>2</label>
    </ligand>
</feature>
<keyword evidence="6" id="KW-0693">Viral RNA replication</keyword>
<evidence type="ECO:0000256" key="9">
    <source>
        <dbReference type="PIRSR" id="PIRSR605093-1"/>
    </source>
</evidence>
<dbReference type="Pfam" id="PF03431">
    <property type="entry name" value="RNA_replicase_B"/>
    <property type="match status" value="1"/>
</dbReference>
<dbReference type="GO" id="GO:0046872">
    <property type="term" value="F:metal ion binding"/>
    <property type="evidence" value="ECO:0007669"/>
    <property type="project" value="UniProtKB-KW"/>
</dbReference>
<evidence type="ECO:0000256" key="8">
    <source>
        <dbReference type="ARBA" id="ARBA00048744"/>
    </source>
</evidence>
<dbReference type="GO" id="GO:0039694">
    <property type="term" value="P:viral RNA genome replication"/>
    <property type="evidence" value="ECO:0007669"/>
    <property type="project" value="InterPro"/>
</dbReference>
<evidence type="ECO:0000256" key="7">
    <source>
        <dbReference type="ARBA" id="ARBA00030248"/>
    </source>
</evidence>
<organism evidence="11">
    <name type="scientific">Leviviridae sp</name>
    <dbReference type="NCBI Taxonomy" id="2027243"/>
    <lineage>
        <taxon>Viruses</taxon>
        <taxon>Riboviria</taxon>
        <taxon>Orthornavirae</taxon>
        <taxon>Lenarviricota</taxon>
        <taxon>Leviviricetes</taxon>
        <taxon>Norzivirales</taxon>
        <taxon>Fiersviridae</taxon>
    </lineage>
</organism>
<keyword evidence="9" id="KW-0460">Magnesium</keyword>
<evidence type="ECO:0000256" key="1">
    <source>
        <dbReference type="ARBA" id="ARBA00012494"/>
    </source>
</evidence>
<evidence type="ECO:0000256" key="3">
    <source>
        <dbReference type="ARBA" id="ARBA00022679"/>
    </source>
</evidence>
<feature type="domain" description="RdRp catalytic" evidence="10">
    <location>
        <begin position="317"/>
        <end position="460"/>
    </location>
</feature>
<dbReference type="PROSITE" id="PS50522">
    <property type="entry name" value="RDRP_PHAGE"/>
    <property type="match status" value="1"/>
</dbReference>
<dbReference type="GO" id="GO:0003968">
    <property type="term" value="F:RNA-directed RNA polymerase activity"/>
    <property type="evidence" value="ECO:0007669"/>
    <property type="project" value="UniProtKB-KW"/>
</dbReference>
<dbReference type="InterPro" id="IPR007096">
    <property type="entry name" value="RNA-dir_Rpol_cat_phage"/>
</dbReference>
<protein>
    <recommendedName>
        <fullName evidence="1">RNA-directed RNA polymerase</fullName>
        <ecNumber evidence="1">2.7.7.48</ecNumber>
    </recommendedName>
    <alternativeName>
        <fullName evidence="7">RNA replicase beta chain</fullName>
    </alternativeName>
</protein>
<dbReference type="GO" id="GO:0000166">
    <property type="term" value="F:nucleotide binding"/>
    <property type="evidence" value="ECO:0007669"/>
    <property type="project" value="UniProtKB-KW"/>
</dbReference>
<dbReference type="InterPro" id="IPR005093">
    <property type="entry name" value="RNArep_beta"/>
</dbReference>
<keyword evidence="4" id="KW-0548">Nucleotidyltransferase</keyword>
<dbReference type="EMBL" id="MN034054">
    <property type="protein sequence ID" value="QDH88395.1"/>
    <property type="molecule type" value="Genomic_RNA"/>
</dbReference>
<feature type="binding site" evidence="9">
    <location>
        <position position="429"/>
    </location>
    <ligand>
        <name>Mg(2+)</name>
        <dbReference type="ChEBI" id="CHEBI:18420"/>
        <label>2</label>
    </ligand>
</feature>
<keyword evidence="5" id="KW-0547">Nucleotide-binding</keyword>
<evidence type="ECO:0000256" key="2">
    <source>
        <dbReference type="ARBA" id="ARBA00022484"/>
    </source>
</evidence>
<proteinExistence type="predicted"/>
<feature type="binding site" evidence="9">
    <location>
        <position position="332"/>
    </location>
    <ligand>
        <name>Mg(2+)</name>
        <dbReference type="ChEBI" id="CHEBI:18420"/>
        <label>2</label>
    </ligand>
</feature>
<keyword evidence="2 11" id="KW-0696">RNA-directed RNA polymerase</keyword>
<dbReference type="EC" id="2.7.7.48" evidence="1"/>
<gene>
    <name evidence="11" type="ORF">H2Bulk35234_000001</name>
</gene>
<reference evidence="11" key="1">
    <citation type="submission" date="2019-05" db="EMBL/GenBank/DDBJ databases">
        <title>Metatranscriptomic reconstruction reveals RNA viruses with the potential to shape carbon cycling in soil.</title>
        <authorList>
            <person name="Starr E.P."/>
            <person name="Nuccio E."/>
            <person name="Pett-Ridge J."/>
            <person name="Banfield J.F."/>
            <person name="Firestone M.K."/>
        </authorList>
    </citation>
    <scope>NUCLEOTIDE SEQUENCE</scope>
    <source>
        <strain evidence="11">H2_Bulk_35_scaffold_234</strain>
    </source>
</reference>
<sequence>MRSLLAVLLTKVVRESGNLCGIDTTQDINTILSRVEHEGDSFMTITLATFFKDLQQALDRGYIASDLFRSFNRSKSSELPKFLGGFLRLVFDEGDGRILDNVDSLESYQAIKSLFQITGLLKKVELECHPKRVKAALTRYVENDAFVLSHRDSVTREMRDAVVKMGWHLFGDVFYEVNQMIDREELRPIHGPGATADKLKGNQKFIPKLQTWPARLETIFPQGRYGYSSYSIYQEEVEAGNAVPGREIPVKVITVPKTLSTPRIIAVEPTVMQYAQQSLHDAFFRSIDSKPIGGIMSWKSQIPNQEMALHGSYPMHYTLRKGVAHVGLATLDLSDASDLVDCSLVQDMVRGYPLLREALMAMRSTHANVDGQIIQLAKYASMGSALCFPIESIIFTILVFIGIQAVYPTVRPEQLIKSFSGLVRVYGDDIVVPIRAAQSVVRTLEAYGLRVNSTKSFWTGMYRESCGKEYFAGLDVTIAKLRHELPSTQKPIAGQEEQIVSTVAFRNNLYNKGYEETAFWLDSILEKVLKGHYPVVRSTSPILGRVHRDGIYDVHRMDPDIQVPMVKGYRVSSRIPSSKLDGYGALVKTLGKRSENPIFDPRHLQQAGRPRALRIKLGFGRSL</sequence>
<accession>A0A514D446</accession>
<comment type="catalytic activity">
    <reaction evidence="8">
        <text>RNA(n) + a ribonucleoside 5'-triphosphate = RNA(n+1) + diphosphate</text>
        <dbReference type="Rhea" id="RHEA:21248"/>
        <dbReference type="Rhea" id="RHEA-COMP:14527"/>
        <dbReference type="Rhea" id="RHEA-COMP:17342"/>
        <dbReference type="ChEBI" id="CHEBI:33019"/>
        <dbReference type="ChEBI" id="CHEBI:61557"/>
        <dbReference type="ChEBI" id="CHEBI:140395"/>
        <dbReference type="EC" id="2.7.7.48"/>
    </reaction>
</comment>
<name>A0A514D446_9VIRU</name>
<evidence type="ECO:0000256" key="6">
    <source>
        <dbReference type="ARBA" id="ARBA00022953"/>
    </source>
</evidence>
<evidence type="ECO:0000313" key="11">
    <source>
        <dbReference type="EMBL" id="QDH88395.1"/>
    </source>
</evidence>